<dbReference type="Pfam" id="PF01501">
    <property type="entry name" value="Glyco_transf_8"/>
    <property type="match status" value="1"/>
</dbReference>
<evidence type="ECO:0000313" key="3">
    <source>
        <dbReference type="Proteomes" id="UP000663720"/>
    </source>
</evidence>
<dbReference type="GO" id="GO:0016757">
    <property type="term" value="F:glycosyltransferase activity"/>
    <property type="evidence" value="ECO:0007669"/>
    <property type="project" value="InterPro"/>
</dbReference>
<dbReference type="EMBL" id="CP061799">
    <property type="protein sequence ID" value="QTA80411.1"/>
    <property type="molecule type" value="Genomic_DNA"/>
</dbReference>
<dbReference type="InterPro" id="IPR029044">
    <property type="entry name" value="Nucleotide-diphossugar_trans"/>
</dbReference>
<keyword evidence="2" id="KW-0808">Transferase</keyword>
<accession>A0A975GGJ7</accession>
<dbReference type="Proteomes" id="UP000663720">
    <property type="component" value="Chromosome"/>
</dbReference>
<reference evidence="2" key="1">
    <citation type="journal article" date="2021" name="Microb. Physiol.">
        <title>Proteogenomic Insights into the Physiology of Marine, Sulfate-Reducing, Filamentous Desulfonema limicola and Desulfonema magnum.</title>
        <authorList>
            <person name="Schnaars V."/>
            <person name="Wohlbrand L."/>
            <person name="Scheve S."/>
            <person name="Hinrichs C."/>
            <person name="Reinhardt R."/>
            <person name="Rabus R."/>
        </authorList>
    </citation>
    <scope>NUCLEOTIDE SEQUENCE</scope>
    <source>
        <strain evidence="2">5ac10</strain>
    </source>
</reference>
<dbReference type="Gene3D" id="3.90.550.10">
    <property type="entry name" value="Spore Coat Polysaccharide Biosynthesis Protein SpsA, Chain A"/>
    <property type="match status" value="1"/>
</dbReference>
<dbReference type="KEGG" id="dli:dnl_27140"/>
<keyword evidence="3" id="KW-1185">Reference proteome</keyword>
<keyword evidence="1" id="KW-0175">Coiled coil</keyword>
<sequence length="388" mass="45351">MHFFTSITANYLPKARVLAKSVKKHNPDAIFHLVLSDNMPEGIVINEEPFDSVLFIDDLDIPNQDSWIFKHSVVELCTAVKGPAFVKLFKTTNADKIVYFDPDIAVLNNLEELEKILDKNSIVLTPHQIVPDTTKEAIIDNEICSLKHGTYNLGFLGISRSEEGLRFVQWWRDRLLEFCYDDIPNGLFTDQKWVDLAPAFFDDIFILRDKTYNVATWNLTHRNVNTDDNGKLIIEGFPVKFFHFSGFDSGAQEIMLKKYAGSNSALFKLRNWYTQELDREGQGVLGKLPSIYSFYSNGELITPAQRKLYRLRQDLMKAFPFPARVIEDKLCYYYWFRENASEEILEKERELMFKEQELDKILNSRSWKITFPLRVLSEFYRNQFINKK</sequence>
<protein>
    <submittedName>
        <fullName evidence="2">Transferase domain-containing protein</fullName>
    </submittedName>
</protein>
<evidence type="ECO:0000256" key="1">
    <source>
        <dbReference type="SAM" id="Coils"/>
    </source>
</evidence>
<feature type="coiled-coil region" evidence="1">
    <location>
        <begin position="337"/>
        <end position="364"/>
    </location>
</feature>
<gene>
    <name evidence="2" type="ORF">dnl_27140</name>
</gene>
<dbReference type="AlphaFoldDB" id="A0A975GGJ7"/>
<dbReference type="SUPFAM" id="SSF53448">
    <property type="entry name" value="Nucleotide-diphospho-sugar transferases"/>
    <property type="match status" value="1"/>
</dbReference>
<dbReference type="RefSeq" id="WP_207692060.1">
    <property type="nucleotide sequence ID" value="NZ_CP061799.1"/>
</dbReference>
<name>A0A975GGJ7_9BACT</name>
<dbReference type="InterPro" id="IPR002495">
    <property type="entry name" value="Glyco_trans_8"/>
</dbReference>
<organism evidence="2 3">
    <name type="scientific">Desulfonema limicola</name>
    <dbReference type="NCBI Taxonomy" id="45656"/>
    <lineage>
        <taxon>Bacteria</taxon>
        <taxon>Pseudomonadati</taxon>
        <taxon>Thermodesulfobacteriota</taxon>
        <taxon>Desulfobacteria</taxon>
        <taxon>Desulfobacterales</taxon>
        <taxon>Desulfococcaceae</taxon>
        <taxon>Desulfonema</taxon>
    </lineage>
</organism>
<proteinExistence type="predicted"/>
<evidence type="ECO:0000313" key="2">
    <source>
        <dbReference type="EMBL" id="QTA80411.1"/>
    </source>
</evidence>